<gene>
    <name evidence="8" type="ORF">QBC40DRAFT_253558</name>
</gene>
<sequence>MSSFRSYSDDESSDYGYNLSPEEENLLCAIADRLSPAPTSPPPAVPTKVPTPALRIPVPRTSRPPTSPPKPNKPPTAPFYTQNAPIPEVVSVFRPPTVPSASTQNKPRPSQLVKPRWDIASNTRPDASQAVEEALDGLGENDLNFDITQLTPDTEPTTYGHGSANIKPVGRKDRRSQADKKSQTVPGAPRSSDTHVSFNIKSDSTHRTAVGTLSDVSYPDLSQALAGVSDPSLSVSDEDAQTQLRKEVKRRNGIVPSPLVQFRSFPKKPLSVTDLTAGLWCELQHYYTLSRLPFGRKTQTAAMKKGSKVHEKLEREVFQPVTVTIAKKVDNFGLQMWNVILGLRTLRDTGSTRELQVWGMVDGNLVNGVIDYLSYENPDSELEEETLSSRGSQTTASQRLADSLLQVYITDIKTRLTPKPPSKPQVHMSLIQLFLYHRFLSEMASDKLDYFQIFSRYGLDPQDPFSDSFMAQMGALHEEVFENEDSETETEGTSEWGYESAGVSTTTATTTKTTASSTYFSAPASPPGQAQLVQPKALKYRNLQSLLGLLKFELQLTFPHGASDIGQIVAVEYRFRGKQALAAEDDDSDQEETDKDEGRVISTTTYFVEPDTLDLYLAQTMPWWKGEREPRGVEMEDAFKCGYCEFAGECEWRAKMDDEVVRKARASKARRERKRMKEEGAVIVGEGLEGEQGQKPVLEEYSGDVEEDSSQRKTPKRTTKGKKRGGEESAKKSRSRKRQSGSGDAIIW</sequence>
<reference evidence="8" key="2">
    <citation type="submission" date="2023-05" db="EMBL/GenBank/DDBJ databases">
        <authorList>
            <consortium name="Lawrence Berkeley National Laboratory"/>
            <person name="Steindorff A."/>
            <person name="Hensen N."/>
            <person name="Bonometti L."/>
            <person name="Westerberg I."/>
            <person name="Brannstrom I.O."/>
            <person name="Guillou S."/>
            <person name="Cros-Aarteil S."/>
            <person name="Calhoun S."/>
            <person name="Haridas S."/>
            <person name="Kuo A."/>
            <person name="Mondo S."/>
            <person name="Pangilinan J."/>
            <person name="Riley R."/>
            <person name="Labutti K."/>
            <person name="Andreopoulos B."/>
            <person name="Lipzen A."/>
            <person name="Chen C."/>
            <person name="Yanf M."/>
            <person name="Daum C."/>
            <person name="Ng V."/>
            <person name="Clum A."/>
            <person name="Ohm R."/>
            <person name="Martin F."/>
            <person name="Silar P."/>
            <person name="Natvig D."/>
            <person name="Lalanne C."/>
            <person name="Gautier V."/>
            <person name="Ament-Velasquez S.L."/>
            <person name="Kruys A."/>
            <person name="Hutchinson M.I."/>
            <person name="Powell A.J."/>
            <person name="Barry K."/>
            <person name="Miller A.N."/>
            <person name="Grigoriev I.V."/>
            <person name="Debuchy R."/>
            <person name="Gladieux P."/>
            <person name="Thoren M.H."/>
            <person name="Johannesson H."/>
        </authorList>
    </citation>
    <scope>NUCLEOTIDE SEQUENCE</scope>
    <source>
        <strain evidence="8">CBS 315.58</strain>
    </source>
</reference>
<evidence type="ECO:0000256" key="2">
    <source>
        <dbReference type="ARBA" id="ARBA00009797"/>
    </source>
</evidence>
<feature type="region of interest" description="Disordered" evidence="7">
    <location>
        <begin position="95"/>
        <end position="130"/>
    </location>
</feature>
<feature type="region of interest" description="Disordered" evidence="7">
    <location>
        <begin position="29"/>
        <end position="82"/>
    </location>
</feature>
<feature type="compositionally biased region" description="Pro residues" evidence="7">
    <location>
        <begin position="65"/>
        <end position="77"/>
    </location>
</feature>
<keyword evidence="6 8" id="KW-0378">Hydrolase</keyword>
<feature type="compositionally biased region" description="Basic residues" evidence="7">
    <location>
        <begin position="713"/>
        <end position="723"/>
    </location>
</feature>
<keyword evidence="4" id="KW-0408">Iron</keyword>
<comment type="cofactor">
    <cofactor evidence="1">
        <name>[4Fe-4S] cluster</name>
        <dbReference type="ChEBI" id="CHEBI:49883"/>
    </cofactor>
</comment>
<dbReference type="GO" id="GO:0036297">
    <property type="term" value="P:interstrand cross-link repair"/>
    <property type="evidence" value="ECO:0007669"/>
    <property type="project" value="TreeGrafter"/>
</dbReference>
<feature type="region of interest" description="Disordered" evidence="7">
    <location>
        <begin position="683"/>
        <end position="748"/>
    </location>
</feature>
<feature type="compositionally biased region" description="Low complexity" evidence="7">
    <location>
        <begin position="46"/>
        <end position="64"/>
    </location>
</feature>
<dbReference type="GO" id="GO:0005634">
    <property type="term" value="C:nucleus"/>
    <property type="evidence" value="ECO:0007669"/>
    <property type="project" value="TreeGrafter"/>
</dbReference>
<keyword evidence="9" id="KW-1185">Reference proteome</keyword>
<comment type="similarity">
    <text evidence="2">Belongs to the EXO5 family.</text>
</comment>
<feature type="compositionally biased region" description="Polar residues" evidence="7">
    <location>
        <begin position="99"/>
        <end position="108"/>
    </location>
</feature>
<dbReference type="PANTHER" id="PTHR14464:SF4">
    <property type="entry name" value="EXONUCLEASE V"/>
    <property type="match status" value="1"/>
</dbReference>
<name>A0AAN7AVX3_9PEZI</name>
<reference evidence="8" key="1">
    <citation type="journal article" date="2023" name="Mol. Phylogenet. Evol.">
        <title>Genome-scale phylogeny and comparative genomics of the fungal order Sordariales.</title>
        <authorList>
            <person name="Hensen N."/>
            <person name="Bonometti L."/>
            <person name="Westerberg I."/>
            <person name="Brannstrom I.O."/>
            <person name="Guillou S."/>
            <person name="Cros-Aarteil S."/>
            <person name="Calhoun S."/>
            <person name="Haridas S."/>
            <person name="Kuo A."/>
            <person name="Mondo S."/>
            <person name="Pangilinan J."/>
            <person name="Riley R."/>
            <person name="LaButti K."/>
            <person name="Andreopoulos B."/>
            <person name="Lipzen A."/>
            <person name="Chen C."/>
            <person name="Yan M."/>
            <person name="Daum C."/>
            <person name="Ng V."/>
            <person name="Clum A."/>
            <person name="Steindorff A."/>
            <person name="Ohm R.A."/>
            <person name="Martin F."/>
            <person name="Silar P."/>
            <person name="Natvig D.O."/>
            <person name="Lalanne C."/>
            <person name="Gautier V."/>
            <person name="Ament-Velasquez S.L."/>
            <person name="Kruys A."/>
            <person name="Hutchinson M.I."/>
            <person name="Powell A.J."/>
            <person name="Barry K."/>
            <person name="Miller A.N."/>
            <person name="Grigoriev I.V."/>
            <person name="Debuchy R."/>
            <person name="Gladieux P."/>
            <person name="Hiltunen Thoren M."/>
            <person name="Johannesson H."/>
        </authorList>
    </citation>
    <scope>NUCLEOTIDE SEQUENCE</scope>
    <source>
        <strain evidence="8">CBS 315.58</strain>
    </source>
</reference>
<dbReference type="Proteomes" id="UP001303160">
    <property type="component" value="Unassembled WGS sequence"/>
</dbReference>
<accession>A0AAN7AVX3</accession>
<keyword evidence="4" id="KW-0411">Iron-sulfur</keyword>
<organism evidence="8 9">
    <name type="scientific">Triangularia verruculosa</name>
    <dbReference type="NCBI Taxonomy" id="2587418"/>
    <lineage>
        <taxon>Eukaryota</taxon>
        <taxon>Fungi</taxon>
        <taxon>Dikarya</taxon>
        <taxon>Ascomycota</taxon>
        <taxon>Pezizomycotina</taxon>
        <taxon>Sordariomycetes</taxon>
        <taxon>Sordariomycetidae</taxon>
        <taxon>Sordariales</taxon>
        <taxon>Podosporaceae</taxon>
        <taxon>Triangularia</taxon>
    </lineage>
</organism>
<evidence type="ECO:0000313" key="9">
    <source>
        <dbReference type="Proteomes" id="UP001303160"/>
    </source>
</evidence>
<dbReference type="GO" id="GO:0051539">
    <property type="term" value="F:4 iron, 4 sulfur cluster binding"/>
    <property type="evidence" value="ECO:0007669"/>
    <property type="project" value="UniProtKB-KW"/>
</dbReference>
<evidence type="ECO:0000256" key="3">
    <source>
        <dbReference type="ARBA" id="ARBA00011245"/>
    </source>
</evidence>
<feature type="compositionally biased region" description="Low complexity" evidence="7">
    <location>
        <begin position="493"/>
        <end position="505"/>
    </location>
</feature>
<evidence type="ECO:0000313" key="8">
    <source>
        <dbReference type="EMBL" id="KAK4201039.1"/>
    </source>
</evidence>
<keyword evidence="4" id="KW-0479">Metal-binding</keyword>
<dbReference type="PANTHER" id="PTHR14464">
    <property type="entry name" value="EXONUCLEASE V"/>
    <property type="match status" value="1"/>
</dbReference>
<keyword evidence="6 8" id="KW-0269">Exonuclease</keyword>
<evidence type="ECO:0000256" key="1">
    <source>
        <dbReference type="ARBA" id="ARBA00001966"/>
    </source>
</evidence>
<dbReference type="GO" id="GO:0005739">
    <property type="term" value="C:mitochondrion"/>
    <property type="evidence" value="ECO:0007669"/>
    <property type="project" value="TreeGrafter"/>
</dbReference>
<feature type="region of interest" description="Disordered" evidence="7">
    <location>
        <begin position="482"/>
        <end position="505"/>
    </location>
</feature>
<comment type="subunit">
    <text evidence="3">Monomer.</text>
</comment>
<dbReference type="AlphaFoldDB" id="A0AAN7AVX3"/>
<dbReference type="InterPro" id="IPR019190">
    <property type="entry name" value="EXOV"/>
</dbReference>
<evidence type="ECO:0000256" key="6">
    <source>
        <dbReference type="ARBA" id="ARBA00022839"/>
    </source>
</evidence>
<feature type="region of interest" description="Disordered" evidence="7">
    <location>
        <begin position="1"/>
        <end position="20"/>
    </location>
</feature>
<dbReference type="EMBL" id="MU863912">
    <property type="protein sequence ID" value="KAK4201039.1"/>
    <property type="molecule type" value="Genomic_DNA"/>
</dbReference>
<dbReference type="GO" id="GO:0045145">
    <property type="term" value="F:single-stranded DNA 5'-3' DNA exonuclease activity"/>
    <property type="evidence" value="ECO:0007669"/>
    <property type="project" value="InterPro"/>
</dbReference>
<dbReference type="Pfam" id="PF09810">
    <property type="entry name" value="Exo5"/>
    <property type="match status" value="1"/>
</dbReference>
<comment type="caution">
    <text evidence="8">The sequence shown here is derived from an EMBL/GenBank/DDBJ whole genome shotgun (WGS) entry which is preliminary data.</text>
</comment>
<keyword evidence="5" id="KW-0540">Nuclease</keyword>
<protein>
    <submittedName>
        <fullName evidence="8">Exonuclease V</fullName>
    </submittedName>
</protein>
<keyword evidence="4" id="KW-0004">4Fe-4S</keyword>
<evidence type="ECO:0000256" key="7">
    <source>
        <dbReference type="SAM" id="MobiDB-lite"/>
    </source>
</evidence>
<proteinExistence type="inferred from homology"/>
<feature type="compositionally biased region" description="Polar residues" evidence="7">
    <location>
        <begin position="146"/>
        <end position="157"/>
    </location>
</feature>
<evidence type="ECO:0000256" key="5">
    <source>
        <dbReference type="ARBA" id="ARBA00022722"/>
    </source>
</evidence>
<evidence type="ECO:0000256" key="4">
    <source>
        <dbReference type="ARBA" id="ARBA00022485"/>
    </source>
</evidence>
<feature type="compositionally biased region" description="Acidic residues" evidence="7">
    <location>
        <begin position="482"/>
        <end position="492"/>
    </location>
</feature>
<feature type="region of interest" description="Disordered" evidence="7">
    <location>
        <begin position="144"/>
        <end position="198"/>
    </location>
</feature>